<protein>
    <recommendedName>
        <fullName evidence="6">Trafficking protein particle complex subunit 11 domain-containing protein</fullName>
    </recommendedName>
</protein>
<feature type="domain" description="Trafficking protein particle complex subunit 11" evidence="3">
    <location>
        <begin position="339"/>
        <end position="607"/>
    </location>
</feature>
<evidence type="ECO:0000259" key="2">
    <source>
        <dbReference type="Pfam" id="PF07919"/>
    </source>
</evidence>
<dbReference type="GeneID" id="39607125"/>
<evidence type="ECO:0000313" key="5">
    <source>
        <dbReference type="Proteomes" id="UP000267145"/>
    </source>
</evidence>
<evidence type="ECO:0000313" key="4">
    <source>
        <dbReference type="EMBL" id="RNJ61025.1"/>
    </source>
</evidence>
<dbReference type="Pfam" id="PF11817">
    <property type="entry name" value="Foie-gras_1"/>
    <property type="match status" value="1"/>
</dbReference>
<dbReference type="PANTHER" id="PTHR14374">
    <property type="entry name" value="FOIE GRAS"/>
    <property type="match status" value="1"/>
</dbReference>
<dbReference type="Pfam" id="PF07919">
    <property type="entry name" value="Gryzun"/>
    <property type="match status" value="1"/>
</dbReference>
<reference evidence="4 5" key="1">
    <citation type="submission" date="2018-10" db="EMBL/GenBank/DDBJ databases">
        <title>Genome sequence of Verticillium nonalfalfae VnAa140.</title>
        <authorList>
            <person name="Stajich J.E."/>
            <person name="Kasson M.T."/>
        </authorList>
    </citation>
    <scope>NUCLEOTIDE SEQUENCE [LARGE SCALE GENOMIC DNA]</scope>
    <source>
        <strain evidence="4 5">VnAa140</strain>
    </source>
</reference>
<proteinExistence type="predicted"/>
<evidence type="ECO:0008006" key="6">
    <source>
        <dbReference type="Google" id="ProtNLM"/>
    </source>
</evidence>
<organism evidence="4 5">
    <name type="scientific">Verticillium nonalfalfae</name>
    <dbReference type="NCBI Taxonomy" id="1051616"/>
    <lineage>
        <taxon>Eukaryota</taxon>
        <taxon>Fungi</taxon>
        <taxon>Dikarya</taxon>
        <taxon>Ascomycota</taxon>
        <taxon>Pezizomycotina</taxon>
        <taxon>Sordariomycetes</taxon>
        <taxon>Hypocreomycetidae</taxon>
        <taxon>Glomerellales</taxon>
        <taxon>Plectosphaerellaceae</taxon>
        <taxon>Verticillium</taxon>
    </lineage>
</organism>
<dbReference type="STRING" id="1051616.A0A3M9YL93"/>
<feature type="compositionally biased region" description="Acidic residues" evidence="1">
    <location>
        <begin position="1226"/>
        <end position="1243"/>
    </location>
</feature>
<keyword evidence="5" id="KW-1185">Reference proteome</keyword>
<dbReference type="AlphaFoldDB" id="A0A3M9YL93"/>
<sequence>MDGYPAGSLDHNLPFLVVAGLTEAPANALPFDNELKDQGVLLQSQLPSLETKEAEALREYIAGQDAGDQPWNPQLATKPYKFRVAFTGRSFVLPPRRARLPDGIETPEFPPVLHSPFSPLSPISPLYPDGLIDAQWIQKHQQMVPSVYLCFYTLTSDTSMAILNDNQLKKDINILRLALTQSGYKTRLVVALLSDDSESSPSLSEDIQERLENIRRGVAMDPKSFFYIPTQDSFTELEQTTDSILSTIYSHSIEYYRDLGRHARKKRTRGVTPQPTVPPTSGTSQTLTLQDCNVRYDFKAGVFAEFRQEMDSALRSYDQAYEGVLSEDVMDMIPSWSPRWNEARLLTDVITIRAIRCSLWNGQTTSAVRRWRAHRDRIADFVDRRGRGTNNYGWEAWESRWALVMVNLIDKAELAQLAPPTLSLYIQPEKVVMGERLQPWEMLHHTGYWYRDAARHLHSRRALAHAISEEHRRIPDPKPEGANATNNAYSYDTYLCPAPYEESPLDGQGTNHAQLIIDCLMAARAEFQVRRQHRVSAELSLECAREMARLKAWDDVVALLRPLWVDMSFRSEGWLDITEDLSWLLRAAAAKVGLGDLVVSIDWELLNKNFTRRPNWPYNMAKSLDGVNVKSKPIVSLSDDNMTSFVSASFVFKTEEGKAGETCQAQLAVTSTAFPDSAPIVLKQLRVDFAGSLQTITLDHSIEEKTKGTMKKHNTSLAAIALVETTGPESEDVEEAERGSVLNGQADLEIKPGCTSVYEMAIPLRESGEARAASVVLNFDTDAFTLDYTIGFQAANVADVWFGPSLSKRRIPRLSSHAIHVQPKPPKMEIRRSAILQQYYANESIELPLDIFNAEDTDATAKLELHVFGEHVPALRVQVDGLAEQSVKAAKEESRFQGLVLGSIDASQSKRAVLHLSPSDAPTSYDITARVGYHLATDPATPILQVMTFQVTIVNPFEANYDIVPRLHPEPWPSLFDFEGTPETVDREELIAHPRGLAQRWSLVCHYASFATEDLQVVEMEAKVLSCLPGARGHAAGRPDLSPAGLIIPPKSMQEVKFDLIVQKLSLDDRGPASLDVAFVLHWRRGTADPSSPVNTTTMSVPRSIVLGTEPRVLASVSYVNAATGLMHLDVTIENASSHFLTFGLSLEPSEEFAFSGAKQTTLHVLPVSRRAVTYRLLPLVRGAYVRPNLAVRDKYFQKVLRIIPTEGMKIDKEGLLLWVPPAEGQPEEEGEEEDEEDEEDEA</sequence>
<dbReference type="Proteomes" id="UP000267145">
    <property type="component" value="Unassembled WGS sequence"/>
</dbReference>
<feature type="region of interest" description="Disordered" evidence="1">
    <location>
        <begin position="1220"/>
        <end position="1243"/>
    </location>
</feature>
<dbReference type="InterPro" id="IPR021773">
    <property type="entry name" value="TPC11"/>
</dbReference>
<dbReference type="InterPro" id="IPR012880">
    <property type="entry name" value="Gryzun"/>
</dbReference>
<evidence type="ECO:0000256" key="1">
    <source>
        <dbReference type="SAM" id="MobiDB-lite"/>
    </source>
</evidence>
<feature type="region of interest" description="Disordered" evidence="1">
    <location>
        <begin position="264"/>
        <end position="285"/>
    </location>
</feature>
<dbReference type="RefSeq" id="XP_028499183.1">
    <property type="nucleotide sequence ID" value="XM_028637627.1"/>
</dbReference>
<name>A0A3M9YL93_9PEZI</name>
<gene>
    <name evidence="4" type="ORF">D7B24_003436</name>
</gene>
<feature type="compositionally biased region" description="Polar residues" evidence="1">
    <location>
        <begin position="271"/>
        <end position="285"/>
    </location>
</feature>
<comment type="caution">
    <text evidence="4">The sequence shown here is derived from an EMBL/GenBank/DDBJ whole genome shotgun (WGS) entry which is preliminary data.</text>
</comment>
<accession>A0A3M9YL93</accession>
<dbReference type="PANTHER" id="PTHR14374:SF0">
    <property type="entry name" value="TRAFFICKING PROTEIN PARTICLE COMPLEX SUBUNIT 11"/>
    <property type="match status" value="1"/>
</dbReference>
<feature type="domain" description="Gryzun putative trafficking through Golgi" evidence="2">
    <location>
        <begin position="635"/>
        <end position="1221"/>
    </location>
</feature>
<evidence type="ECO:0000259" key="3">
    <source>
        <dbReference type="Pfam" id="PF11817"/>
    </source>
</evidence>
<dbReference type="EMBL" id="RBVV01000002">
    <property type="protein sequence ID" value="RNJ61025.1"/>
    <property type="molecule type" value="Genomic_DNA"/>
</dbReference>